<sequence length="146" mass="15774">MIGLAIVLVQSPVLQNWHQAIADSQFEMGLIIIMKRIRNSSLKQNPLTPEEKKRDVGAVTFCVKNVGASAEFAIGGRICLSIGRSPTEQGASEHFINLFYNTLGSASQVLPVELHPSPVSSSCSRGSPSLNSGGSSYFKFNMNFKS</sequence>
<comment type="caution">
    <text evidence="1">The sequence shown here is derived from an EMBL/GenBank/DDBJ whole genome shotgun (WGS) entry which is preliminary data.</text>
</comment>
<dbReference type="EMBL" id="BPLR01001299">
    <property type="protein sequence ID" value="GIZ01433.1"/>
    <property type="molecule type" value="Genomic_DNA"/>
</dbReference>
<dbReference type="AlphaFoldDB" id="A0AAV4Y2Y7"/>
<reference evidence="1 2" key="1">
    <citation type="submission" date="2021-06" db="EMBL/GenBank/DDBJ databases">
        <title>Caerostris extrusa draft genome.</title>
        <authorList>
            <person name="Kono N."/>
            <person name="Arakawa K."/>
        </authorList>
    </citation>
    <scope>NUCLEOTIDE SEQUENCE [LARGE SCALE GENOMIC DNA]</scope>
</reference>
<name>A0AAV4Y2Y7_CAEEX</name>
<protein>
    <submittedName>
        <fullName evidence="1">Uncharacterized protein</fullName>
    </submittedName>
</protein>
<proteinExistence type="predicted"/>
<accession>A0AAV4Y2Y7</accession>
<gene>
    <name evidence="1" type="ORF">CEXT_454781</name>
</gene>
<keyword evidence="2" id="KW-1185">Reference proteome</keyword>
<organism evidence="1 2">
    <name type="scientific">Caerostris extrusa</name>
    <name type="common">Bark spider</name>
    <name type="synonym">Caerostris bankana</name>
    <dbReference type="NCBI Taxonomy" id="172846"/>
    <lineage>
        <taxon>Eukaryota</taxon>
        <taxon>Metazoa</taxon>
        <taxon>Ecdysozoa</taxon>
        <taxon>Arthropoda</taxon>
        <taxon>Chelicerata</taxon>
        <taxon>Arachnida</taxon>
        <taxon>Araneae</taxon>
        <taxon>Araneomorphae</taxon>
        <taxon>Entelegynae</taxon>
        <taxon>Araneoidea</taxon>
        <taxon>Araneidae</taxon>
        <taxon>Caerostris</taxon>
    </lineage>
</organism>
<evidence type="ECO:0000313" key="1">
    <source>
        <dbReference type="EMBL" id="GIZ01433.1"/>
    </source>
</evidence>
<dbReference type="Proteomes" id="UP001054945">
    <property type="component" value="Unassembled WGS sequence"/>
</dbReference>
<evidence type="ECO:0000313" key="2">
    <source>
        <dbReference type="Proteomes" id="UP001054945"/>
    </source>
</evidence>